<protein>
    <submittedName>
        <fullName evidence="1">Uncharacterized protein</fullName>
    </submittedName>
</protein>
<dbReference type="Proteomes" id="UP000290848">
    <property type="component" value="Unassembled WGS sequence"/>
</dbReference>
<reference evidence="1 2" key="1">
    <citation type="submission" date="2018-12" db="EMBL/GenBank/DDBJ databases">
        <title>The Draft Genome Sequence of the Soil Bacterium Pedobacter tournemirensis R1.</title>
        <authorList>
            <person name="He J."/>
        </authorList>
    </citation>
    <scope>NUCLEOTIDE SEQUENCE [LARGE SCALE GENOMIC DNA]</scope>
    <source>
        <strain evidence="1 2">R1</strain>
    </source>
</reference>
<sequence>MKTIILKEWPVLVCVLVLSFFLSCRKDSESKEFSSQQADAVWETQLKQVLTTGNDFLKESSLKMTGYKEKEILASRPEIERFKNSLLTDEKVLPDYSPVDLKDLQLIKIGEIKRKTSGVKHKALTYDITGSSVFLDSVVKIGQKIIEIAWENNGVPFTTQAVVDDKIGIIYDNLISNIMIIKEEHEGEVVLDPNKATLTTDICISMPFPDPGITPRHKTVSHGWTAQWLWGSDRGEARVSHTVEGYTDTRTGHAKQVLTCSAVDAYSYMTLGKGDAKIVNHSTHYGEDGSSSVHWGLYLAAPTVSISMTYSPGSGFSITLGTALGSELHHTGSEFISALHFQTM</sequence>
<evidence type="ECO:0000313" key="2">
    <source>
        <dbReference type="Proteomes" id="UP000290848"/>
    </source>
</evidence>
<proteinExistence type="predicted"/>
<name>A0A4V1KIS4_9SPHI</name>
<dbReference type="AlphaFoldDB" id="A0A4V1KIS4"/>
<dbReference type="PROSITE" id="PS51257">
    <property type="entry name" value="PROKAR_LIPOPROTEIN"/>
    <property type="match status" value="1"/>
</dbReference>
<evidence type="ECO:0000313" key="1">
    <source>
        <dbReference type="EMBL" id="RXF71702.1"/>
    </source>
</evidence>
<gene>
    <name evidence="1" type="ORF">EKH83_03170</name>
</gene>
<accession>A0A4V1KIS4</accession>
<organism evidence="1 2">
    <name type="scientific">Arcticibacter tournemirensis</name>
    <dbReference type="NCBI Taxonomy" id="699437"/>
    <lineage>
        <taxon>Bacteria</taxon>
        <taxon>Pseudomonadati</taxon>
        <taxon>Bacteroidota</taxon>
        <taxon>Sphingobacteriia</taxon>
        <taxon>Sphingobacteriales</taxon>
        <taxon>Sphingobacteriaceae</taxon>
        <taxon>Arcticibacter</taxon>
    </lineage>
</organism>
<comment type="caution">
    <text evidence="1">The sequence shown here is derived from an EMBL/GenBank/DDBJ whole genome shotgun (WGS) entry which is preliminary data.</text>
</comment>
<dbReference type="EMBL" id="RXOC01000002">
    <property type="protein sequence ID" value="RXF71702.1"/>
    <property type="molecule type" value="Genomic_DNA"/>
</dbReference>
<dbReference type="RefSeq" id="WP_128767949.1">
    <property type="nucleotide sequence ID" value="NZ_RXOC01000002.1"/>
</dbReference>